<evidence type="ECO:0000256" key="1">
    <source>
        <dbReference type="SAM" id="Phobius"/>
    </source>
</evidence>
<dbReference type="Proteomes" id="UP000001137">
    <property type="component" value="Chromosome"/>
</dbReference>
<dbReference type="RefSeq" id="WP_012186476.1">
    <property type="nucleotide sequence ID" value="NC_009954.1"/>
</dbReference>
<dbReference type="HOGENOM" id="CLU_153631_0_0_2"/>
<accession>A8M938</accession>
<sequence>MFTSLKEAQLLVKEFLSRSIDNVGLSLISTIRRRAIRLNAWWRLNPIKRGLLEAALTYMRRGGSFKSRIALTMIKDAVVDALTIILTGSIRFMAYVVGLRLMSRLSHMPHALKSWELIILGIQWLNTPLIYRAPLI</sequence>
<organism evidence="2 3">
    <name type="scientific">Caldivirga maquilingensis (strain ATCC 700844 / DSM 13496 / JCM 10307 / IC-167)</name>
    <dbReference type="NCBI Taxonomy" id="397948"/>
    <lineage>
        <taxon>Archaea</taxon>
        <taxon>Thermoproteota</taxon>
        <taxon>Thermoprotei</taxon>
        <taxon>Thermoproteales</taxon>
        <taxon>Thermoproteaceae</taxon>
        <taxon>Caldivirga</taxon>
    </lineage>
</organism>
<evidence type="ECO:0000313" key="2">
    <source>
        <dbReference type="EMBL" id="ABW02257.1"/>
    </source>
</evidence>
<reference evidence="2 3" key="1">
    <citation type="submission" date="2007-10" db="EMBL/GenBank/DDBJ databases">
        <title>Complete sequence of Caldivirga maquilingensis IC-167.</title>
        <authorList>
            <consortium name="US DOE Joint Genome Institute"/>
            <person name="Copeland A."/>
            <person name="Lucas S."/>
            <person name="Lapidus A."/>
            <person name="Barry K."/>
            <person name="Glavina del Rio T."/>
            <person name="Dalin E."/>
            <person name="Tice H."/>
            <person name="Pitluck S."/>
            <person name="Saunders E."/>
            <person name="Brettin T."/>
            <person name="Bruce D."/>
            <person name="Detter J.C."/>
            <person name="Han C."/>
            <person name="Schmutz J."/>
            <person name="Larimer F."/>
            <person name="Land M."/>
            <person name="Hauser L."/>
            <person name="Kyrpides N."/>
            <person name="Ivanova N."/>
            <person name="Biddle J.F."/>
            <person name="Zhang Z."/>
            <person name="Fitz-Gibbon S.T."/>
            <person name="Lowe T.M."/>
            <person name="Saltikov C."/>
            <person name="House C.H."/>
            <person name="Richardson P."/>
        </authorList>
    </citation>
    <scope>NUCLEOTIDE SEQUENCE [LARGE SCALE GENOMIC DNA]</scope>
    <source>
        <strain evidence="3">ATCC 700844 / DSM 13496 / JCM 10307 / IC-167</strain>
    </source>
</reference>
<dbReference type="STRING" id="397948.Cmaq_1432"/>
<feature type="transmembrane region" description="Helical" evidence="1">
    <location>
        <begin position="81"/>
        <end position="102"/>
    </location>
</feature>
<dbReference type="GeneID" id="5708958"/>
<proteinExistence type="predicted"/>
<dbReference type="EMBL" id="CP000852">
    <property type="protein sequence ID" value="ABW02257.1"/>
    <property type="molecule type" value="Genomic_DNA"/>
</dbReference>
<keyword evidence="1" id="KW-1133">Transmembrane helix</keyword>
<name>A8M938_CALMQ</name>
<keyword evidence="3" id="KW-1185">Reference proteome</keyword>
<evidence type="ECO:0000313" key="3">
    <source>
        <dbReference type="Proteomes" id="UP000001137"/>
    </source>
</evidence>
<gene>
    <name evidence="2" type="ordered locus">Cmaq_1432</name>
</gene>
<protein>
    <submittedName>
        <fullName evidence="2">Uncharacterized protein</fullName>
    </submittedName>
</protein>
<keyword evidence="1" id="KW-0812">Transmembrane</keyword>
<dbReference type="eggNOG" id="arCOG05428">
    <property type="taxonomic scope" value="Archaea"/>
</dbReference>
<dbReference type="AlphaFoldDB" id="A8M938"/>
<dbReference type="KEGG" id="cma:Cmaq_1432"/>
<dbReference type="OrthoDB" id="28640at2157"/>
<keyword evidence="1" id="KW-0472">Membrane</keyword>